<sequence length="22" mass="2448">FIVGISIQIQSAILSNILIYNQ</sequence>
<dbReference type="EMBL" id="UINC01044632">
    <property type="protein sequence ID" value="SVB50338.1"/>
    <property type="molecule type" value="Genomic_DNA"/>
</dbReference>
<reference evidence="1" key="1">
    <citation type="submission" date="2018-05" db="EMBL/GenBank/DDBJ databases">
        <authorList>
            <person name="Lanie J.A."/>
            <person name="Ng W.-L."/>
            <person name="Kazmierczak K.M."/>
            <person name="Andrzejewski T.M."/>
            <person name="Davidsen T.M."/>
            <person name="Wayne K.J."/>
            <person name="Tettelin H."/>
            <person name="Glass J.I."/>
            <person name="Rusch D."/>
            <person name="Podicherti R."/>
            <person name="Tsui H.-C.T."/>
            <person name="Winkler M.E."/>
        </authorList>
    </citation>
    <scope>NUCLEOTIDE SEQUENCE</scope>
</reference>
<accession>A0A382EHY1</accession>
<organism evidence="1">
    <name type="scientific">marine metagenome</name>
    <dbReference type="NCBI Taxonomy" id="408172"/>
    <lineage>
        <taxon>unclassified sequences</taxon>
        <taxon>metagenomes</taxon>
        <taxon>ecological metagenomes</taxon>
    </lineage>
</organism>
<protein>
    <submittedName>
        <fullName evidence="1">Uncharacterized protein</fullName>
    </submittedName>
</protein>
<evidence type="ECO:0000313" key="1">
    <source>
        <dbReference type="EMBL" id="SVB50338.1"/>
    </source>
</evidence>
<dbReference type="AlphaFoldDB" id="A0A382EHY1"/>
<name>A0A382EHY1_9ZZZZ</name>
<gene>
    <name evidence="1" type="ORF">METZ01_LOCUS203192</name>
</gene>
<feature type="non-terminal residue" evidence="1">
    <location>
        <position position="1"/>
    </location>
</feature>
<proteinExistence type="predicted"/>